<evidence type="ECO:0000313" key="8">
    <source>
        <dbReference type="Proteomes" id="UP001061958"/>
    </source>
</evidence>
<evidence type="ECO:0000256" key="1">
    <source>
        <dbReference type="ARBA" id="ARBA00004141"/>
    </source>
</evidence>
<proteinExistence type="inferred from homology"/>
<keyword evidence="5 6" id="KW-0472">Membrane</keyword>
<evidence type="ECO:0000313" key="7">
    <source>
        <dbReference type="EMBL" id="GJQ12745.1"/>
    </source>
</evidence>
<evidence type="ECO:0008006" key="9">
    <source>
        <dbReference type="Google" id="ProtNLM"/>
    </source>
</evidence>
<reference evidence="7" key="1">
    <citation type="journal article" date="2022" name="Proc. Natl. Acad. Sci. U.S.A.">
        <title>Life cycle and functional genomics of the unicellular red alga Galdieria for elucidating algal and plant evolution and industrial use.</title>
        <authorList>
            <person name="Hirooka S."/>
            <person name="Itabashi T."/>
            <person name="Ichinose T.M."/>
            <person name="Onuma R."/>
            <person name="Fujiwara T."/>
            <person name="Yamashita S."/>
            <person name="Jong L.W."/>
            <person name="Tomita R."/>
            <person name="Iwane A.H."/>
            <person name="Miyagishima S.Y."/>
        </authorList>
    </citation>
    <scope>NUCLEOTIDE SEQUENCE</scope>
    <source>
        <strain evidence="7">NBRC 102759</strain>
    </source>
</reference>
<sequence>MDKWLSSVLSFDTQLDTWGRKRSVKKALPLITRLFLIATFIEDSVRGLVQRKLQVQFLEYHYRLPFFFAAVFLYTWIFTATVASVCIVLRWHEDGAALVLIGYVTLQQLLYGKYAPSTLGKWGFLVRNLCLCGSLLIIVASSRLKKGYALLPGWSKKTGSASRFPEYIQLASRCLMALLSLEFVASMGWIGTVLSLPVVLFVLVGFKTRLCSLLLMMLYAIHNVLQSAFWYFRGTSWEAMVERDVKLFEFVQTISIMGGLGLLSSSGPGALSFDERKKY</sequence>
<accession>A0A9C7URL6</accession>
<organism evidence="7 8">
    <name type="scientific">Galdieria partita</name>
    <dbReference type="NCBI Taxonomy" id="83374"/>
    <lineage>
        <taxon>Eukaryota</taxon>
        <taxon>Rhodophyta</taxon>
        <taxon>Bangiophyceae</taxon>
        <taxon>Galdieriales</taxon>
        <taxon>Galdieriaceae</taxon>
        <taxon>Galdieria</taxon>
    </lineage>
</organism>
<name>A0A9C7URL6_9RHOD</name>
<dbReference type="AlphaFoldDB" id="A0A9C7URL6"/>
<dbReference type="Pfam" id="PF02077">
    <property type="entry name" value="SURF4"/>
    <property type="match status" value="1"/>
</dbReference>
<dbReference type="InterPro" id="IPR002995">
    <property type="entry name" value="Surf4"/>
</dbReference>
<keyword evidence="4 6" id="KW-1133">Transmembrane helix</keyword>
<feature type="transmembrane region" description="Helical" evidence="6">
    <location>
        <begin position="183"/>
        <end position="206"/>
    </location>
</feature>
<evidence type="ECO:0000256" key="5">
    <source>
        <dbReference type="ARBA" id="ARBA00023136"/>
    </source>
</evidence>
<comment type="subcellular location">
    <subcellularLocation>
        <location evidence="1">Membrane</location>
        <topology evidence="1">Multi-pass membrane protein</topology>
    </subcellularLocation>
</comment>
<feature type="transmembrane region" description="Helical" evidence="6">
    <location>
        <begin position="66"/>
        <end position="90"/>
    </location>
</feature>
<evidence type="ECO:0000256" key="3">
    <source>
        <dbReference type="ARBA" id="ARBA00022692"/>
    </source>
</evidence>
<evidence type="ECO:0000256" key="4">
    <source>
        <dbReference type="ARBA" id="ARBA00022989"/>
    </source>
</evidence>
<evidence type="ECO:0000256" key="6">
    <source>
        <dbReference type="SAM" id="Phobius"/>
    </source>
</evidence>
<comment type="caution">
    <text evidence="7">The sequence shown here is derived from an EMBL/GenBank/DDBJ whole genome shotgun (WGS) entry which is preliminary data.</text>
</comment>
<feature type="transmembrane region" description="Helical" evidence="6">
    <location>
        <begin position="252"/>
        <end position="273"/>
    </location>
</feature>
<feature type="transmembrane region" description="Helical" evidence="6">
    <location>
        <begin position="96"/>
        <end position="112"/>
    </location>
</feature>
<dbReference type="GO" id="GO:0016020">
    <property type="term" value="C:membrane"/>
    <property type="evidence" value="ECO:0007669"/>
    <property type="project" value="UniProtKB-SubCell"/>
</dbReference>
<keyword evidence="3 6" id="KW-0812">Transmembrane</keyword>
<evidence type="ECO:0000256" key="2">
    <source>
        <dbReference type="ARBA" id="ARBA00006945"/>
    </source>
</evidence>
<dbReference type="Proteomes" id="UP001061958">
    <property type="component" value="Unassembled WGS sequence"/>
</dbReference>
<protein>
    <recommendedName>
        <fullName evidence="9">Surfeit locus protein 4</fullName>
    </recommendedName>
</protein>
<dbReference type="EMBL" id="BQMJ01000036">
    <property type="protein sequence ID" value="GJQ12745.1"/>
    <property type="molecule type" value="Genomic_DNA"/>
</dbReference>
<gene>
    <name evidence="7" type="ORF">GpartN1_g4536.t1</name>
</gene>
<keyword evidence="8" id="KW-1185">Reference proteome</keyword>
<feature type="transmembrane region" description="Helical" evidence="6">
    <location>
        <begin position="213"/>
        <end position="232"/>
    </location>
</feature>
<comment type="similarity">
    <text evidence="2">Belongs to the SURF4 family.</text>
</comment>
<reference evidence="7" key="2">
    <citation type="submission" date="2022-01" db="EMBL/GenBank/DDBJ databases">
        <authorList>
            <person name="Hirooka S."/>
            <person name="Miyagishima S.Y."/>
        </authorList>
    </citation>
    <scope>NUCLEOTIDE SEQUENCE</scope>
    <source>
        <strain evidence="7">NBRC 102759</strain>
    </source>
</reference>
<dbReference type="OrthoDB" id="7859621at2759"/>